<organism evidence="1">
    <name type="scientific">viral metagenome</name>
    <dbReference type="NCBI Taxonomy" id="1070528"/>
    <lineage>
        <taxon>unclassified sequences</taxon>
        <taxon>metagenomes</taxon>
        <taxon>organismal metagenomes</taxon>
    </lineage>
</organism>
<proteinExistence type="predicted"/>
<dbReference type="SUPFAM" id="SSF69322">
    <property type="entry name" value="Tricorn protease domain 2"/>
    <property type="match status" value="1"/>
</dbReference>
<sequence>MSFLGGVQLVNGIQIVALKNSEQHWLSIIKNGCFADFVDYGDEISGLTASPDGLWFAYFQRNVEKGVLEFIVWRYKQLSETEHEIEPYTELYVPLDWKFAQACFNSAGTHVACLSEWNHIYIVDLRRLDAPTEFYIPNGCDEVRPQVVYAAGNHFIWFGQDEFVRVIDLTCKHPTMWRDKLTFGGKKTKYMFVRNNRIIHMSDDGVIVICKANLLEKRLEICYDIKYPTGKYEDITIDEYGTIKIQKKSGKHFVIDL</sequence>
<dbReference type="AlphaFoldDB" id="A0A6C0BWF7"/>
<reference evidence="1" key="1">
    <citation type="journal article" date="2020" name="Nature">
        <title>Giant virus diversity and host interactions through global metagenomics.</title>
        <authorList>
            <person name="Schulz F."/>
            <person name="Roux S."/>
            <person name="Paez-Espino D."/>
            <person name="Jungbluth S."/>
            <person name="Walsh D.A."/>
            <person name="Denef V.J."/>
            <person name="McMahon K.D."/>
            <person name="Konstantinidis K.T."/>
            <person name="Eloe-Fadrosh E.A."/>
            <person name="Kyrpides N.C."/>
            <person name="Woyke T."/>
        </authorList>
    </citation>
    <scope>NUCLEOTIDE SEQUENCE</scope>
    <source>
        <strain evidence="1">GVMAG-M-3300018868-6</strain>
    </source>
</reference>
<name>A0A6C0BWF7_9ZZZZ</name>
<protein>
    <submittedName>
        <fullName evidence="1">Uncharacterized protein</fullName>
    </submittedName>
</protein>
<accession>A0A6C0BWF7</accession>
<dbReference type="EMBL" id="MN739257">
    <property type="protein sequence ID" value="QHS95768.1"/>
    <property type="molecule type" value="Genomic_DNA"/>
</dbReference>
<evidence type="ECO:0000313" key="1">
    <source>
        <dbReference type="EMBL" id="QHS95768.1"/>
    </source>
</evidence>